<dbReference type="RefSeq" id="WP_009162881.1">
    <property type="nucleotide sequence ID" value="NZ_KB291003.1"/>
</dbReference>
<dbReference type="Proteomes" id="UP000010433">
    <property type="component" value="Unassembled WGS sequence"/>
</dbReference>
<evidence type="ECO:0000256" key="6">
    <source>
        <dbReference type="ARBA" id="ARBA00022801"/>
    </source>
</evidence>
<evidence type="ECO:0000256" key="5">
    <source>
        <dbReference type="ARBA" id="ARBA00022741"/>
    </source>
</evidence>
<feature type="binding site" evidence="10">
    <location>
        <position position="25"/>
    </location>
    <ligand>
        <name>(6S)-5-formyl-5,6,7,8-tetrahydrofolate</name>
        <dbReference type="ChEBI" id="CHEBI:57457"/>
    </ligand>
</feature>
<dbReference type="STRING" id="1127699.HMPREF9151_01575"/>
<dbReference type="InterPro" id="IPR018948">
    <property type="entry name" value="GTP-bd_TrmE_N"/>
</dbReference>
<dbReference type="SUPFAM" id="SSF52540">
    <property type="entry name" value="P-loop containing nucleoside triphosphate hydrolases"/>
    <property type="match status" value="1"/>
</dbReference>
<keyword evidence="8 10" id="KW-0630">Potassium</keyword>
<dbReference type="InterPro" id="IPR025867">
    <property type="entry name" value="MnmE_helical"/>
</dbReference>
<dbReference type="InterPro" id="IPR004520">
    <property type="entry name" value="GTPase_MnmE"/>
</dbReference>
<dbReference type="CDD" id="cd14858">
    <property type="entry name" value="TrmE_N"/>
    <property type="match status" value="1"/>
</dbReference>
<evidence type="ECO:0000256" key="11">
    <source>
        <dbReference type="RuleBase" id="RU003313"/>
    </source>
</evidence>
<proteinExistence type="inferred from homology"/>
<feature type="binding site" evidence="10">
    <location>
        <position position="255"/>
    </location>
    <ligand>
        <name>K(+)</name>
        <dbReference type="ChEBI" id="CHEBI:29103"/>
    </ligand>
</feature>
<comment type="function">
    <text evidence="10">Exhibits a very high intrinsic GTPase hydrolysis rate. Involved in the addition of a carboxymethylaminomethyl (cmnm) group at the wobble position (U34) of certain tRNAs, forming tRNA-cmnm(5)s(2)U34.</text>
</comment>
<dbReference type="NCBIfam" id="NF003661">
    <property type="entry name" value="PRK05291.1-3"/>
    <property type="match status" value="1"/>
</dbReference>
<keyword evidence="2 10" id="KW-0963">Cytoplasm</keyword>
<keyword evidence="9 10" id="KW-0342">GTP-binding</keyword>
<evidence type="ECO:0000313" key="14">
    <source>
        <dbReference type="Proteomes" id="UP000010433"/>
    </source>
</evidence>
<dbReference type="Gene3D" id="1.20.120.430">
    <property type="entry name" value="tRNA modification GTPase MnmE domain 2"/>
    <property type="match status" value="1"/>
</dbReference>
<dbReference type="Pfam" id="PF12631">
    <property type="entry name" value="MnmE_helical"/>
    <property type="match status" value="1"/>
</dbReference>
<comment type="similarity">
    <text evidence="1 10 11">Belongs to the TRAFAC class TrmE-Era-EngA-EngB-Septin-like GTPase superfamily. TrmE GTPase family.</text>
</comment>
<organism evidence="13 14">
    <name type="scientific">Hoylesella saccharolytica F0055</name>
    <dbReference type="NCBI Taxonomy" id="1127699"/>
    <lineage>
        <taxon>Bacteria</taxon>
        <taxon>Pseudomonadati</taxon>
        <taxon>Bacteroidota</taxon>
        <taxon>Bacteroidia</taxon>
        <taxon>Bacteroidales</taxon>
        <taxon>Prevotellaceae</taxon>
        <taxon>Hoylesella</taxon>
    </lineage>
</organism>
<dbReference type="HAMAP" id="MF_00379">
    <property type="entry name" value="GTPase_MnmE"/>
    <property type="match status" value="1"/>
</dbReference>
<keyword evidence="6 10" id="KW-0378">Hydrolase</keyword>
<dbReference type="GO" id="GO:0002098">
    <property type="term" value="P:tRNA wobble uridine modification"/>
    <property type="evidence" value="ECO:0007669"/>
    <property type="project" value="TreeGrafter"/>
</dbReference>
<keyword evidence="7 10" id="KW-0460">Magnesium</keyword>
<comment type="subcellular location">
    <subcellularLocation>
        <location evidence="10">Cytoplasm</location>
    </subcellularLocation>
</comment>
<evidence type="ECO:0000313" key="13">
    <source>
        <dbReference type="EMBL" id="EKX99629.1"/>
    </source>
</evidence>
<evidence type="ECO:0000256" key="3">
    <source>
        <dbReference type="ARBA" id="ARBA00022694"/>
    </source>
</evidence>
<feature type="binding site" evidence="10">
    <location>
        <position position="258"/>
    </location>
    <ligand>
        <name>K(+)</name>
        <dbReference type="ChEBI" id="CHEBI:29103"/>
    </ligand>
</feature>
<comment type="caution">
    <text evidence="13">The sequence shown here is derived from an EMBL/GenBank/DDBJ whole genome shotgun (WGS) entry which is preliminary data.</text>
</comment>
<dbReference type="CDD" id="cd04164">
    <property type="entry name" value="trmE"/>
    <property type="match status" value="1"/>
</dbReference>
<dbReference type="EC" id="3.6.-.-" evidence="10"/>
<dbReference type="NCBIfam" id="TIGR00231">
    <property type="entry name" value="small_GTP"/>
    <property type="match status" value="1"/>
</dbReference>
<feature type="binding site" evidence="10">
    <location>
        <position position="459"/>
    </location>
    <ligand>
        <name>(6S)-5-formyl-5,6,7,8-tetrahydrofolate</name>
        <dbReference type="ChEBI" id="CHEBI:57457"/>
    </ligand>
</feature>
<protein>
    <recommendedName>
        <fullName evidence="10">tRNA modification GTPase MnmE</fullName>
        <ecNumber evidence="10">3.6.-.-</ecNumber>
    </recommendedName>
</protein>
<comment type="subunit">
    <text evidence="10">Homodimer. Heterotetramer of two MnmE and two MnmG subunits.</text>
</comment>
<dbReference type="HOGENOM" id="CLU_019624_4_1_10"/>
<dbReference type="Gene3D" id="3.30.1360.120">
    <property type="entry name" value="Probable tRNA modification gtpase trme, domain 1"/>
    <property type="match status" value="1"/>
</dbReference>
<dbReference type="NCBIfam" id="TIGR00450">
    <property type="entry name" value="mnmE_trmE_thdF"/>
    <property type="match status" value="1"/>
</dbReference>
<evidence type="ECO:0000256" key="8">
    <source>
        <dbReference type="ARBA" id="ARBA00022958"/>
    </source>
</evidence>
<feature type="binding site" evidence="10">
    <location>
        <begin position="278"/>
        <end position="281"/>
    </location>
    <ligand>
        <name>GTP</name>
        <dbReference type="ChEBI" id="CHEBI:37565"/>
    </ligand>
</feature>
<dbReference type="GO" id="GO:0005525">
    <property type="term" value="F:GTP binding"/>
    <property type="evidence" value="ECO:0007669"/>
    <property type="project" value="UniProtKB-UniRule"/>
</dbReference>
<evidence type="ECO:0000256" key="1">
    <source>
        <dbReference type="ARBA" id="ARBA00011043"/>
    </source>
</evidence>
<dbReference type="InterPro" id="IPR027417">
    <property type="entry name" value="P-loop_NTPase"/>
</dbReference>
<evidence type="ECO:0000256" key="7">
    <source>
        <dbReference type="ARBA" id="ARBA00022842"/>
    </source>
</evidence>
<dbReference type="EMBL" id="AMEP01000098">
    <property type="protein sequence ID" value="EKX99629.1"/>
    <property type="molecule type" value="Genomic_DNA"/>
</dbReference>
<evidence type="ECO:0000256" key="4">
    <source>
        <dbReference type="ARBA" id="ARBA00022723"/>
    </source>
</evidence>
<dbReference type="PROSITE" id="PS51709">
    <property type="entry name" value="G_TRME"/>
    <property type="match status" value="1"/>
</dbReference>
<dbReference type="Pfam" id="PF10396">
    <property type="entry name" value="TrmE_N"/>
    <property type="match status" value="1"/>
</dbReference>
<feature type="binding site" evidence="10">
    <location>
        <position position="238"/>
    </location>
    <ligand>
        <name>Mg(2+)</name>
        <dbReference type="ChEBI" id="CHEBI:18420"/>
    </ligand>
</feature>
<feature type="binding site" evidence="10">
    <location>
        <position position="234"/>
    </location>
    <ligand>
        <name>K(+)</name>
        <dbReference type="ChEBI" id="CHEBI:29103"/>
    </ligand>
</feature>
<dbReference type="GO" id="GO:0005829">
    <property type="term" value="C:cytosol"/>
    <property type="evidence" value="ECO:0007669"/>
    <property type="project" value="TreeGrafter"/>
</dbReference>
<name>L1N8N1_9BACT</name>
<keyword evidence="4 10" id="KW-0479">Metal-binding</keyword>
<reference evidence="13 14" key="1">
    <citation type="submission" date="2012-05" db="EMBL/GenBank/DDBJ databases">
        <authorList>
            <person name="Weinstock G."/>
            <person name="Sodergren E."/>
            <person name="Lobos E.A."/>
            <person name="Fulton L."/>
            <person name="Fulton R."/>
            <person name="Courtney L."/>
            <person name="Fronick C."/>
            <person name="O'Laughlin M."/>
            <person name="Godfrey J."/>
            <person name="Wilson R.M."/>
            <person name="Miner T."/>
            <person name="Farmer C."/>
            <person name="Delehaunty K."/>
            <person name="Cordes M."/>
            <person name="Minx P."/>
            <person name="Tomlinson C."/>
            <person name="Chen J."/>
            <person name="Wollam A."/>
            <person name="Pepin K.H."/>
            <person name="Bhonagiri V."/>
            <person name="Zhang X."/>
            <person name="Suruliraj S."/>
            <person name="Warren W."/>
            <person name="Mitreva M."/>
            <person name="Mardis E.R."/>
            <person name="Wilson R.K."/>
        </authorList>
    </citation>
    <scope>NUCLEOTIDE SEQUENCE [LARGE SCALE GENOMIC DNA]</scope>
    <source>
        <strain evidence="13 14">F0055</strain>
    </source>
</reference>
<dbReference type="InterPro" id="IPR027266">
    <property type="entry name" value="TrmE/GcvT-like"/>
</dbReference>
<evidence type="ECO:0000256" key="10">
    <source>
        <dbReference type="HAMAP-Rule" id="MF_00379"/>
    </source>
</evidence>
<dbReference type="PANTHER" id="PTHR42714:SF2">
    <property type="entry name" value="TRNA MODIFICATION GTPASE GTPBP3, MITOCHONDRIAL"/>
    <property type="match status" value="1"/>
</dbReference>
<gene>
    <name evidence="10" type="primary">mnmE</name>
    <name evidence="10" type="synonym">trmE</name>
    <name evidence="13" type="ORF">HMPREF9151_01575</name>
</gene>
<dbReference type="OrthoDB" id="9805918at2"/>
<dbReference type="InterPro" id="IPR006073">
    <property type="entry name" value="GTP-bd"/>
</dbReference>
<dbReference type="Gene3D" id="3.40.50.300">
    <property type="entry name" value="P-loop containing nucleotide triphosphate hydrolases"/>
    <property type="match status" value="1"/>
</dbReference>
<feature type="binding site" evidence="10">
    <location>
        <position position="128"/>
    </location>
    <ligand>
        <name>(6S)-5-formyl-5,6,7,8-tetrahydrofolate</name>
        <dbReference type="ChEBI" id="CHEBI:57457"/>
    </ligand>
</feature>
<evidence type="ECO:0000259" key="12">
    <source>
        <dbReference type="PROSITE" id="PS51709"/>
    </source>
</evidence>
<dbReference type="InterPro" id="IPR005225">
    <property type="entry name" value="Small_GTP-bd"/>
</dbReference>
<keyword evidence="14" id="KW-1185">Reference proteome</keyword>
<feature type="binding site" evidence="10">
    <location>
        <position position="259"/>
    </location>
    <ligand>
        <name>Mg(2+)</name>
        <dbReference type="ChEBI" id="CHEBI:18420"/>
    </ligand>
</feature>
<dbReference type="GO" id="GO:0003924">
    <property type="term" value="F:GTPase activity"/>
    <property type="evidence" value="ECO:0007669"/>
    <property type="project" value="UniProtKB-UniRule"/>
</dbReference>
<accession>L1N8N1</accession>
<feature type="binding site" evidence="10">
    <location>
        <position position="253"/>
    </location>
    <ligand>
        <name>K(+)</name>
        <dbReference type="ChEBI" id="CHEBI:29103"/>
    </ligand>
</feature>
<sequence length="459" mass="50532">MSILNDHQTICALATASGGAIGIIRVSGSDAITIVDKIFVSTSGKSLENVAARSVLYGHVTNENGTTIDETLITIFRAPHSYTGENSVEISCHGSDFILNEVLRLLIRQGCRQAFPGEFTQRAFLNGKMDLSQAEAVADLIASTNKATHQLAMGQLRGYFSNELNELREKLLKITSLIELELDFSDQDVTFAERSELLQLALSISDKITLLTQSFEVGNAIKSGISVAIIGKTNVGKSTLLNKLLKENRAIVSEIHGTTRDVIEDTIQISGINFRFIDTAGIRQTHDEIENLGIERTYQKLSTATIVLWVIDMQPTPDEISEIEEKVKGKKLIIVINKIDRNQFTLPIDTWAISPTVILISAKYNTNIPQLESAIYQAANLPEIRENDVIITNIRHYNALTHAQEGINRVIEGIHLNLSGDLLSEDLRECLHHLSEITGGAITSNEVLGTIFSHFCIGK</sequence>
<evidence type="ECO:0000256" key="9">
    <source>
        <dbReference type="ARBA" id="ARBA00023134"/>
    </source>
</evidence>
<dbReference type="FunFam" id="3.30.1360.120:FF:000003">
    <property type="entry name" value="tRNA modification GTPase MnmE"/>
    <property type="match status" value="1"/>
</dbReference>
<dbReference type="GO" id="GO:0030488">
    <property type="term" value="P:tRNA methylation"/>
    <property type="evidence" value="ECO:0007669"/>
    <property type="project" value="TreeGrafter"/>
</dbReference>
<comment type="cofactor">
    <cofactor evidence="10">
        <name>K(+)</name>
        <dbReference type="ChEBI" id="CHEBI:29103"/>
    </cofactor>
    <text evidence="10">Binds 1 potassium ion per subunit.</text>
</comment>
<dbReference type="PANTHER" id="PTHR42714">
    <property type="entry name" value="TRNA MODIFICATION GTPASE GTPBP3"/>
    <property type="match status" value="1"/>
</dbReference>
<dbReference type="AlphaFoldDB" id="L1N8N1"/>
<feature type="binding site" evidence="10">
    <location>
        <begin position="234"/>
        <end position="239"/>
    </location>
    <ligand>
        <name>GTP</name>
        <dbReference type="ChEBI" id="CHEBI:37565"/>
    </ligand>
</feature>
<feature type="binding site" evidence="10">
    <location>
        <position position="89"/>
    </location>
    <ligand>
        <name>(6S)-5-formyl-5,6,7,8-tetrahydrofolate</name>
        <dbReference type="ChEBI" id="CHEBI:57457"/>
    </ligand>
</feature>
<keyword evidence="5 10" id="KW-0547">Nucleotide-binding</keyword>
<keyword evidence="3 10" id="KW-0819">tRNA processing</keyword>
<dbReference type="InterPro" id="IPR027368">
    <property type="entry name" value="MnmE_dom2"/>
</dbReference>
<dbReference type="FunFam" id="3.40.50.300:FF:001376">
    <property type="entry name" value="tRNA modification GTPase MnmE"/>
    <property type="match status" value="1"/>
</dbReference>
<feature type="binding site" evidence="10">
    <location>
        <begin position="253"/>
        <end position="259"/>
    </location>
    <ligand>
        <name>GTP</name>
        <dbReference type="ChEBI" id="CHEBI:37565"/>
    </ligand>
</feature>
<dbReference type="PATRIC" id="fig|1127699.3.peg.1453"/>
<comment type="caution">
    <text evidence="10">Lacks conserved residue(s) required for the propagation of feature annotation.</text>
</comment>
<dbReference type="Pfam" id="PF01926">
    <property type="entry name" value="MMR_HSR1"/>
    <property type="match status" value="1"/>
</dbReference>
<dbReference type="InterPro" id="IPR031168">
    <property type="entry name" value="G_TrmE"/>
</dbReference>
<dbReference type="GO" id="GO:0042802">
    <property type="term" value="F:identical protein binding"/>
    <property type="evidence" value="ECO:0007669"/>
    <property type="project" value="UniProtKB-ARBA"/>
</dbReference>
<dbReference type="GO" id="GO:0046872">
    <property type="term" value="F:metal ion binding"/>
    <property type="evidence" value="ECO:0007669"/>
    <property type="project" value="UniProtKB-KW"/>
</dbReference>
<feature type="domain" description="TrmE-type G" evidence="12">
    <location>
        <begin position="224"/>
        <end position="380"/>
    </location>
</feature>
<evidence type="ECO:0000256" key="2">
    <source>
        <dbReference type="ARBA" id="ARBA00022490"/>
    </source>
</evidence>